<dbReference type="EnsemblMetazoa" id="CapteT143813">
    <property type="protein sequence ID" value="CapteP143813"/>
    <property type="gene ID" value="CapteG143813"/>
</dbReference>
<dbReference type="Gene3D" id="3.40.50.11210">
    <property type="entry name" value="Rap/Ran-GAP"/>
    <property type="match status" value="1"/>
</dbReference>
<evidence type="ECO:0000256" key="3">
    <source>
        <dbReference type="ARBA" id="ARBA00069072"/>
    </source>
</evidence>
<feature type="region of interest" description="Disordered" evidence="4">
    <location>
        <begin position="785"/>
        <end position="805"/>
    </location>
</feature>
<dbReference type="OMA" id="FEGYSER"/>
<comment type="similarity">
    <text evidence="2">Belongs to the GARNL3 family.</text>
</comment>
<evidence type="ECO:0000256" key="4">
    <source>
        <dbReference type="SAM" id="MobiDB-lite"/>
    </source>
</evidence>
<dbReference type="SUPFAM" id="SSF111347">
    <property type="entry name" value="Rap/Ran-GAP"/>
    <property type="match status" value="1"/>
</dbReference>
<reference evidence="7 9" key="2">
    <citation type="journal article" date="2013" name="Nature">
        <title>Insights into bilaterian evolution from three spiralian genomes.</title>
        <authorList>
            <person name="Simakov O."/>
            <person name="Marletaz F."/>
            <person name="Cho S.J."/>
            <person name="Edsinger-Gonzales E."/>
            <person name="Havlak P."/>
            <person name="Hellsten U."/>
            <person name="Kuo D.H."/>
            <person name="Larsson T."/>
            <person name="Lv J."/>
            <person name="Arendt D."/>
            <person name="Savage R."/>
            <person name="Osoegawa K."/>
            <person name="de Jong P."/>
            <person name="Grimwood J."/>
            <person name="Chapman J.A."/>
            <person name="Shapiro H."/>
            <person name="Aerts A."/>
            <person name="Otillar R.P."/>
            <person name="Terry A.Y."/>
            <person name="Boore J.L."/>
            <person name="Grigoriev I.V."/>
            <person name="Lindberg D.R."/>
            <person name="Seaver E.C."/>
            <person name="Weisblat D.A."/>
            <person name="Putnam N.H."/>
            <person name="Rokhsar D.S."/>
        </authorList>
    </citation>
    <scope>NUCLEOTIDE SEQUENCE</scope>
    <source>
        <strain evidence="7 9">I ESC-2004</strain>
    </source>
</reference>
<evidence type="ECO:0000256" key="2">
    <source>
        <dbReference type="ARBA" id="ARBA00060925"/>
    </source>
</evidence>
<dbReference type="PROSITE" id="PS50085">
    <property type="entry name" value="RAPGAP"/>
    <property type="match status" value="1"/>
</dbReference>
<keyword evidence="9" id="KW-1185">Reference proteome</keyword>
<evidence type="ECO:0000259" key="6">
    <source>
        <dbReference type="PROSITE" id="PS50219"/>
    </source>
</evidence>
<evidence type="ECO:0000313" key="9">
    <source>
        <dbReference type="Proteomes" id="UP000014760"/>
    </source>
</evidence>
<dbReference type="Pfam" id="PF00780">
    <property type="entry name" value="CNH"/>
    <property type="match status" value="1"/>
</dbReference>
<feature type="domain" description="CNH" evidence="6">
    <location>
        <begin position="485"/>
        <end position="787"/>
    </location>
</feature>
<dbReference type="Pfam" id="PF02145">
    <property type="entry name" value="Rap_GAP"/>
    <property type="match status" value="1"/>
</dbReference>
<dbReference type="EMBL" id="KB310317">
    <property type="protein sequence ID" value="ELT91917.1"/>
    <property type="molecule type" value="Genomic_DNA"/>
</dbReference>
<accession>R7TEL0</accession>
<feature type="compositionally biased region" description="Basic and acidic residues" evidence="4">
    <location>
        <begin position="796"/>
        <end position="805"/>
    </location>
</feature>
<reference evidence="8" key="3">
    <citation type="submission" date="2015-06" db="UniProtKB">
        <authorList>
            <consortium name="EnsemblMetazoa"/>
        </authorList>
    </citation>
    <scope>IDENTIFICATION</scope>
</reference>
<dbReference type="FunFam" id="3.40.50.11210:FF:000006">
    <property type="entry name" value="GTPase-activating Rap/Ran-GAP domain-like protein 3 isoform X1"/>
    <property type="match status" value="1"/>
</dbReference>
<keyword evidence="1" id="KW-0343">GTPase activation</keyword>
<gene>
    <name evidence="7" type="ORF">CAPTEDRAFT_143813</name>
</gene>
<dbReference type="PANTHER" id="PTHR15711">
    <property type="entry name" value="RAP GTPASE-ACTIVATING PROTEIN"/>
    <property type="match status" value="1"/>
</dbReference>
<dbReference type="OrthoDB" id="2499658at2759"/>
<sequence length="805" mass="92522">MNWCSLCFSVLFSSPASDLAARRGVFSRRHYGSVELLISTDNDGHPQNAGRFRVESGEREQDEVSADKCTNYSIPLHAPVHLENPEFQTRWYFKYFLGKLHQNYVGGDLEKEPFFVSVVVTDANNHSVHQYRAILWRKTGNQKICLPYTPNKPLTVKSILSTFGLEKVDKGPKEIFNPDVQKELLVLEEQEGSVNFKFGVIFAKEGQVSDDEMYSNEHGTEYFEKFNNLLGDRIRLKGWEKFKGGLDNKSDTTGKEAVHTVYEGHEVIFHISTMLPFTPDNSQQVERKRHVGNDIVNIIFYEVDGDNLPAFRPSMMKTHFTHIYAVVAYNKQNDTYRIAVFSEESVPLFGPALPCPPLFTNHQEFRDFLLVKLINGEKAAFNVPVFAQKRQRTLEMLIKNMYQDYIPDTAKNNMLNRRAFSDLIPENVHGPRRKEEARQLEFLRVGQSLKLKIILRGDAPTSLASSGALLKHQPWEPQCFLHELQHDVICGDSWGDKLIVVTSGGTLLLEGARPRVLFDRSVVIKQLTVVEQHGIIIFRADKGRESRIHIYRLSDFEGEKNEAMTRTKADVKDHKIERTKGCHMYSVSRAGSTHLRLIVAASKRLMVFVWRHSSAWSVWYPLSDNDVIDGFQFIRELQSFEMPHLMSLVDGCQEQDNQICVGYKNQFDLINEKNGDTLQLHVFDSSKANLVAALDIYEDDEAELLLCYNRMFRFRLYVSHFQKLREDNSQEFDFYWNSEPKGVVCAFPYIMAFTPDTIEIRLIINGNLVHTMSMPDLQLITSKVDDPSSGRWPSSNDRRPFDISV</sequence>
<evidence type="ECO:0000313" key="7">
    <source>
        <dbReference type="EMBL" id="ELT91917.1"/>
    </source>
</evidence>
<protein>
    <recommendedName>
        <fullName evidence="3">GTPase-activating Rap/Ran-GAP domain-like protein 3</fullName>
    </recommendedName>
</protein>
<evidence type="ECO:0000259" key="5">
    <source>
        <dbReference type="PROSITE" id="PS50085"/>
    </source>
</evidence>
<dbReference type="EMBL" id="AMQN01000353">
    <property type="status" value="NOT_ANNOTATED_CDS"/>
    <property type="molecule type" value="Genomic_DNA"/>
</dbReference>
<dbReference type="InterPro" id="IPR050989">
    <property type="entry name" value="Rap1_Ran_GAP"/>
</dbReference>
<organism evidence="7">
    <name type="scientific">Capitella teleta</name>
    <name type="common">Polychaete worm</name>
    <dbReference type="NCBI Taxonomy" id="283909"/>
    <lineage>
        <taxon>Eukaryota</taxon>
        <taxon>Metazoa</taxon>
        <taxon>Spiralia</taxon>
        <taxon>Lophotrochozoa</taxon>
        <taxon>Annelida</taxon>
        <taxon>Polychaeta</taxon>
        <taxon>Sedentaria</taxon>
        <taxon>Scolecida</taxon>
        <taxon>Capitellidae</taxon>
        <taxon>Capitella</taxon>
    </lineage>
</organism>
<dbReference type="STRING" id="283909.R7TEL0"/>
<name>R7TEL0_CAPTE</name>
<dbReference type="Proteomes" id="UP000014760">
    <property type="component" value="Unassembled WGS sequence"/>
</dbReference>
<dbReference type="GO" id="GO:0005096">
    <property type="term" value="F:GTPase activator activity"/>
    <property type="evidence" value="ECO:0007669"/>
    <property type="project" value="UniProtKB-KW"/>
</dbReference>
<feature type="domain" description="Rap-GAP" evidence="5">
    <location>
        <begin position="184"/>
        <end position="401"/>
    </location>
</feature>
<dbReference type="HOGENOM" id="CLU_008685_2_0_1"/>
<dbReference type="InterPro" id="IPR001180">
    <property type="entry name" value="CNH_dom"/>
</dbReference>
<evidence type="ECO:0000313" key="8">
    <source>
        <dbReference type="EnsemblMetazoa" id="CapteP143813"/>
    </source>
</evidence>
<proteinExistence type="inferred from homology"/>
<dbReference type="InterPro" id="IPR000331">
    <property type="entry name" value="Rap/Ran_GAP_dom"/>
</dbReference>
<dbReference type="PROSITE" id="PS50219">
    <property type="entry name" value="CNH"/>
    <property type="match status" value="1"/>
</dbReference>
<dbReference type="GO" id="GO:0051056">
    <property type="term" value="P:regulation of small GTPase mediated signal transduction"/>
    <property type="evidence" value="ECO:0007669"/>
    <property type="project" value="InterPro"/>
</dbReference>
<dbReference type="PANTHER" id="PTHR15711:SF62">
    <property type="entry name" value="GTPASE-ACTIVATING RAP_RAN-GAP DOMAIN-LIKE PROTEIN 3"/>
    <property type="match status" value="1"/>
</dbReference>
<dbReference type="InterPro" id="IPR035974">
    <property type="entry name" value="Rap/Ran-GAP_sf"/>
</dbReference>
<reference evidence="9" key="1">
    <citation type="submission" date="2012-12" db="EMBL/GenBank/DDBJ databases">
        <authorList>
            <person name="Hellsten U."/>
            <person name="Grimwood J."/>
            <person name="Chapman J.A."/>
            <person name="Shapiro H."/>
            <person name="Aerts A."/>
            <person name="Otillar R.P."/>
            <person name="Terry A.Y."/>
            <person name="Boore J.L."/>
            <person name="Simakov O."/>
            <person name="Marletaz F."/>
            <person name="Cho S.-J."/>
            <person name="Edsinger-Gonzales E."/>
            <person name="Havlak P."/>
            <person name="Kuo D.-H."/>
            <person name="Larsson T."/>
            <person name="Lv J."/>
            <person name="Arendt D."/>
            <person name="Savage R."/>
            <person name="Osoegawa K."/>
            <person name="de Jong P."/>
            <person name="Lindberg D.R."/>
            <person name="Seaver E.C."/>
            <person name="Weisblat D.A."/>
            <person name="Putnam N.H."/>
            <person name="Grigoriev I.V."/>
            <person name="Rokhsar D.S."/>
        </authorList>
    </citation>
    <scope>NUCLEOTIDE SEQUENCE</scope>
    <source>
        <strain evidence="9">I ESC-2004</strain>
    </source>
</reference>
<dbReference type="AlphaFoldDB" id="R7TEL0"/>
<evidence type="ECO:0000256" key="1">
    <source>
        <dbReference type="ARBA" id="ARBA00022468"/>
    </source>
</evidence>